<evidence type="ECO:0000256" key="1">
    <source>
        <dbReference type="SAM" id="SignalP"/>
    </source>
</evidence>
<evidence type="ECO:0000313" key="2">
    <source>
        <dbReference type="EMBL" id="TKR29290.1"/>
    </source>
</evidence>
<reference evidence="2 3" key="1">
    <citation type="submission" date="2019-04" db="EMBL/GenBank/DDBJ databases">
        <title>Reference strain of H23.</title>
        <authorList>
            <person name="Luo X."/>
        </authorList>
    </citation>
    <scope>NUCLEOTIDE SEQUENCE [LARGE SCALE GENOMIC DNA]</scope>
    <source>
        <strain evidence="2 3">H23</strain>
    </source>
</reference>
<protein>
    <submittedName>
        <fullName evidence="2">Uncharacterized protein</fullName>
    </submittedName>
</protein>
<dbReference type="EMBL" id="SZUA01000003">
    <property type="protein sequence ID" value="TKR29290.1"/>
    <property type="molecule type" value="Genomic_DNA"/>
</dbReference>
<dbReference type="AlphaFoldDB" id="A0A4U5JI92"/>
<feature type="signal peptide" evidence="1">
    <location>
        <begin position="1"/>
        <end position="22"/>
    </location>
</feature>
<keyword evidence="3" id="KW-1185">Reference proteome</keyword>
<feature type="chain" id="PRO_5020713481" evidence="1">
    <location>
        <begin position="23"/>
        <end position="233"/>
    </location>
</feature>
<evidence type="ECO:0000313" key="3">
    <source>
        <dbReference type="Proteomes" id="UP000308707"/>
    </source>
</evidence>
<sequence length="233" mass="24269">MAMKPSHAIALLALALPAAACAAENGAAARYAGEPYMGAVTARVRAPDGTLKKTDVGTGSAHFERLRDGRTRLVVDGLINKQTASFVLDGNDGAAGWRASDEGVTMNLAPGGSLRGSGTAGGTQRLNFDGAVTDAHFGLDMEMEVLRSKPGGPPPGTKILFRYDLDRDGTASRGLGARATAAGIVSSPVRTTSGRSAAQSNRRCKRTVWQTRNVASLSSAPMIMTRVPVCVQW</sequence>
<dbReference type="Proteomes" id="UP000308707">
    <property type="component" value="Unassembled WGS sequence"/>
</dbReference>
<accession>A0A4U5JI92</accession>
<comment type="caution">
    <text evidence="2">The sequence shown here is derived from an EMBL/GenBank/DDBJ whole genome shotgun (WGS) entry which is preliminary data.</text>
</comment>
<keyword evidence="1" id="KW-0732">Signal</keyword>
<gene>
    <name evidence="2" type="ORF">FCE95_14095</name>
</gene>
<organism evidence="2 3">
    <name type="scientific">Luteimonas gilva</name>
    <dbReference type="NCBI Taxonomy" id="2572684"/>
    <lineage>
        <taxon>Bacteria</taxon>
        <taxon>Pseudomonadati</taxon>
        <taxon>Pseudomonadota</taxon>
        <taxon>Gammaproteobacteria</taxon>
        <taxon>Lysobacterales</taxon>
        <taxon>Lysobacteraceae</taxon>
        <taxon>Luteimonas</taxon>
    </lineage>
</organism>
<name>A0A4U5JI92_9GAMM</name>
<proteinExistence type="predicted"/>